<proteinExistence type="predicted"/>
<dbReference type="Pfam" id="PF02992">
    <property type="entry name" value="Transposase_21"/>
    <property type="match status" value="1"/>
</dbReference>
<reference evidence="1" key="1">
    <citation type="journal article" date="2022" name="Front. Genet.">
        <title>Chromosome-Scale Assembly of the Dendrobium nobile Genome Provides Insights Into the Molecular Mechanism of the Biosynthesis of the Medicinal Active Ingredient of Dendrobium.</title>
        <authorList>
            <person name="Xu Q."/>
            <person name="Niu S.-C."/>
            <person name="Li K.-L."/>
            <person name="Zheng P.-J."/>
            <person name="Zhang X.-J."/>
            <person name="Jia Y."/>
            <person name="Liu Y."/>
            <person name="Niu Y.-X."/>
            <person name="Yu L.-H."/>
            <person name="Chen D.-F."/>
            <person name="Zhang G.-Q."/>
        </authorList>
    </citation>
    <scope>NUCLEOTIDE SEQUENCE</scope>
    <source>
        <tissue evidence="1">Leaf</tissue>
    </source>
</reference>
<accession>A0A8T3ABL0</accession>
<sequence length="353" mass="40498">MPPWSGMKQSSFILSMIIPGEKSPGNDIDIYLKPLIHESQQLWQGVQCYDAASGENFMMRAALLWTINDFPAYGILSGWSTKGRFACPCCAHNTESLWLYKSKKFAYMGHRCWLTSSHSFHKQKQYFDNINELRSAPSRISGSKICTELQNHQFALGKIDKDRLKILKRGYEAAMSSNDSMVTKWKKKSIFFYLSYWQYNTLPHNLDAMHIEKNFFDNIISTLLDLEKSKDNLQARKDLVQIGVKPELHPHVLLDGSYVLPPALFTMSKKDKMMFCEVLRNMKLPKGYSSNISKGVNIKECKIIGLKCHDCHILIKDIMPIALRSCAPSNEVLTIIIGISHFLKFMWEGHKSN</sequence>
<dbReference type="OrthoDB" id="1933987at2759"/>
<evidence type="ECO:0000313" key="1">
    <source>
        <dbReference type="EMBL" id="KAI0493926.1"/>
    </source>
</evidence>
<dbReference type="InterPro" id="IPR004242">
    <property type="entry name" value="Transposase_21"/>
</dbReference>
<evidence type="ECO:0000313" key="2">
    <source>
        <dbReference type="Proteomes" id="UP000829196"/>
    </source>
</evidence>
<dbReference type="PANTHER" id="PTHR10775:SF173">
    <property type="match status" value="1"/>
</dbReference>
<gene>
    <name evidence="1" type="ORF">KFK09_024053</name>
</gene>
<comment type="caution">
    <text evidence="1">The sequence shown here is derived from an EMBL/GenBank/DDBJ whole genome shotgun (WGS) entry which is preliminary data.</text>
</comment>
<keyword evidence="2" id="KW-1185">Reference proteome</keyword>
<dbReference type="PANTHER" id="PTHR10775">
    <property type="entry name" value="OS08G0208400 PROTEIN"/>
    <property type="match status" value="1"/>
</dbReference>
<dbReference type="AlphaFoldDB" id="A0A8T3ABL0"/>
<name>A0A8T3ABL0_DENNO</name>
<dbReference type="EMBL" id="JAGYWB010000017">
    <property type="protein sequence ID" value="KAI0493926.1"/>
    <property type="molecule type" value="Genomic_DNA"/>
</dbReference>
<organism evidence="1 2">
    <name type="scientific">Dendrobium nobile</name>
    <name type="common">Orchid</name>
    <dbReference type="NCBI Taxonomy" id="94219"/>
    <lineage>
        <taxon>Eukaryota</taxon>
        <taxon>Viridiplantae</taxon>
        <taxon>Streptophyta</taxon>
        <taxon>Embryophyta</taxon>
        <taxon>Tracheophyta</taxon>
        <taxon>Spermatophyta</taxon>
        <taxon>Magnoliopsida</taxon>
        <taxon>Liliopsida</taxon>
        <taxon>Asparagales</taxon>
        <taxon>Orchidaceae</taxon>
        <taxon>Epidendroideae</taxon>
        <taxon>Malaxideae</taxon>
        <taxon>Dendrobiinae</taxon>
        <taxon>Dendrobium</taxon>
    </lineage>
</organism>
<protein>
    <recommendedName>
        <fullName evidence="3">Transposase</fullName>
    </recommendedName>
</protein>
<dbReference type="Proteomes" id="UP000829196">
    <property type="component" value="Unassembled WGS sequence"/>
</dbReference>
<evidence type="ECO:0008006" key="3">
    <source>
        <dbReference type="Google" id="ProtNLM"/>
    </source>
</evidence>